<protein>
    <recommendedName>
        <fullName evidence="3">Phosphoglycerate mutase</fullName>
    </recommendedName>
</protein>
<dbReference type="EMBL" id="JALLPJ020001243">
    <property type="protein sequence ID" value="KAL3773207.1"/>
    <property type="molecule type" value="Genomic_DNA"/>
</dbReference>
<dbReference type="CDD" id="cd07067">
    <property type="entry name" value="HP_PGM_like"/>
    <property type="match status" value="1"/>
</dbReference>
<dbReference type="AlphaFoldDB" id="A0ABD3NB62"/>
<organism evidence="1 2">
    <name type="scientific">Cyclotella atomus</name>
    <dbReference type="NCBI Taxonomy" id="382360"/>
    <lineage>
        <taxon>Eukaryota</taxon>
        <taxon>Sar</taxon>
        <taxon>Stramenopiles</taxon>
        <taxon>Ochrophyta</taxon>
        <taxon>Bacillariophyta</taxon>
        <taxon>Coscinodiscophyceae</taxon>
        <taxon>Thalassiosirophycidae</taxon>
        <taxon>Stephanodiscales</taxon>
        <taxon>Stephanodiscaceae</taxon>
        <taxon>Cyclotella</taxon>
    </lineage>
</organism>
<dbReference type="SUPFAM" id="SSF53254">
    <property type="entry name" value="Phosphoglycerate mutase-like"/>
    <property type="match status" value="1"/>
</dbReference>
<dbReference type="SMART" id="SM00855">
    <property type="entry name" value="PGAM"/>
    <property type="match status" value="1"/>
</dbReference>
<dbReference type="Proteomes" id="UP001530400">
    <property type="component" value="Unassembled WGS sequence"/>
</dbReference>
<dbReference type="InterPro" id="IPR029033">
    <property type="entry name" value="His_PPase_superfam"/>
</dbReference>
<reference evidence="1 2" key="1">
    <citation type="submission" date="2024-10" db="EMBL/GenBank/DDBJ databases">
        <title>Updated reference genomes for cyclostephanoid diatoms.</title>
        <authorList>
            <person name="Roberts W.R."/>
            <person name="Alverson A.J."/>
        </authorList>
    </citation>
    <scope>NUCLEOTIDE SEQUENCE [LARGE SCALE GENOMIC DNA]</scope>
    <source>
        <strain evidence="1 2">AJA010-31</strain>
    </source>
</reference>
<evidence type="ECO:0000313" key="1">
    <source>
        <dbReference type="EMBL" id="KAL3773207.1"/>
    </source>
</evidence>
<evidence type="ECO:0000313" key="2">
    <source>
        <dbReference type="Proteomes" id="UP001530400"/>
    </source>
</evidence>
<comment type="caution">
    <text evidence="1">The sequence shown here is derived from an EMBL/GenBank/DDBJ whole genome shotgun (WGS) entry which is preliminary data.</text>
</comment>
<dbReference type="PROSITE" id="PS00175">
    <property type="entry name" value="PG_MUTASE"/>
    <property type="match status" value="1"/>
</dbReference>
<proteinExistence type="predicted"/>
<dbReference type="PANTHER" id="PTHR46192">
    <property type="entry name" value="BROAD-RANGE ACID PHOSPHATASE DET1"/>
    <property type="match status" value="1"/>
</dbReference>
<dbReference type="InterPro" id="IPR001345">
    <property type="entry name" value="PG/BPGM_mutase_AS"/>
</dbReference>
<dbReference type="InterPro" id="IPR013078">
    <property type="entry name" value="His_Pase_superF_clade-1"/>
</dbReference>
<name>A0ABD3NB62_9STRA</name>
<gene>
    <name evidence="1" type="ORF">ACHAWO_006329</name>
</gene>
<accession>A0ABD3NB62</accession>
<dbReference type="Gene3D" id="3.40.50.1240">
    <property type="entry name" value="Phosphoglycerate mutase-like"/>
    <property type="match status" value="1"/>
</dbReference>
<keyword evidence="2" id="KW-1185">Reference proteome</keyword>
<dbReference type="InterPro" id="IPR052765">
    <property type="entry name" value="PGM-Related"/>
</dbReference>
<sequence>MAPVSLLRLGTPSLIQTAFCPPRIRSRSFGTAGKSSNDFLPGIKRIVLIRHGESLGNIDERAYQTTADWRIPLTNKGREQGRLAGQKIDSLLHVDASGAQLAEKGKVYFYVSPYLRTRQTLREMLREVDKKSIVGIREDPRITEQQFGNFQHHAEMQDNKVCNATQSILILRHYDTWCHLTHDIQAQRIDFGRFFYRFPSGGESGFDVYNRVSGFIGTITRDVQNIWEELHPETPDISNTNEEEDESVTICIVTHGLTLRLFLMRWFQYSVHEFERSYNPQNGRVVVLDLNKCGRFNLSEVDRIAMGFPLYREQERFKLMDDYSILDRSNW</sequence>
<dbReference type="Pfam" id="PF00300">
    <property type="entry name" value="His_Phos_1"/>
    <property type="match status" value="2"/>
</dbReference>
<evidence type="ECO:0008006" key="3">
    <source>
        <dbReference type="Google" id="ProtNLM"/>
    </source>
</evidence>